<name>A0A073J939_9RHOB</name>
<dbReference type="RefSeq" id="WP_143186798.1">
    <property type="nucleotide sequence ID" value="NZ_CP054603.1"/>
</dbReference>
<protein>
    <recommendedName>
        <fullName evidence="3">Peptidase inhibitor I78 family protein</fullName>
    </recommendedName>
</protein>
<dbReference type="GeneID" id="68872196"/>
<dbReference type="PROSITE" id="PS51257">
    <property type="entry name" value="PROKAR_LIPOPROTEIN"/>
    <property type="match status" value="1"/>
</dbReference>
<dbReference type="Gene3D" id="3.30.10.10">
    <property type="entry name" value="Trypsin Inhibitor V, subunit A"/>
    <property type="match status" value="1"/>
</dbReference>
<evidence type="ECO:0000313" key="1">
    <source>
        <dbReference type="EMBL" id="KEJ94237.1"/>
    </source>
</evidence>
<dbReference type="OrthoDB" id="8724542at2"/>
<evidence type="ECO:0000313" key="2">
    <source>
        <dbReference type="Proteomes" id="UP000027746"/>
    </source>
</evidence>
<proteinExistence type="predicted"/>
<organism evidence="1 2">
    <name type="scientific">Pseudosulfitobacter pseudonitzschiae</name>
    <dbReference type="NCBI Taxonomy" id="1402135"/>
    <lineage>
        <taxon>Bacteria</taxon>
        <taxon>Pseudomonadati</taxon>
        <taxon>Pseudomonadota</taxon>
        <taxon>Alphaproteobacteria</taxon>
        <taxon>Rhodobacterales</taxon>
        <taxon>Roseobacteraceae</taxon>
        <taxon>Pseudosulfitobacter</taxon>
    </lineage>
</organism>
<dbReference type="Proteomes" id="UP000027746">
    <property type="component" value="Unassembled WGS sequence"/>
</dbReference>
<keyword evidence="2" id="KW-1185">Reference proteome</keyword>
<evidence type="ECO:0008006" key="3">
    <source>
        <dbReference type="Google" id="ProtNLM"/>
    </source>
</evidence>
<comment type="caution">
    <text evidence="1">The sequence shown here is derived from an EMBL/GenBank/DDBJ whole genome shotgun (WGS) entry which is preliminary data.</text>
</comment>
<dbReference type="AlphaFoldDB" id="A0A073J939"/>
<reference evidence="1 2" key="1">
    <citation type="submission" date="2014-01" db="EMBL/GenBank/DDBJ databases">
        <title>Sulfitobacter sp. H3 (MCCC 1A00686) Genome Sequencing.</title>
        <authorList>
            <person name="Lai Q."/>
            <person name="Hong Z."/>
        </authorList>
    </citation>
    <scope>NUCLEOTIDE SEQUENCE [LARGE SCALE GENOMIC DNA]</scope>
    <source>
        <strain evidence="1 2">H3</strain>
    </source>
</reference>
<accession>A0A073J939</accession>
<gene>
    <name evidence="1" type="ORF">SUH3_07600</name>
</gene>
<dbReference type="EMBL" id="JAMD01000016">
    <property type="protein sequence ID" value="KEJ94237.1"/>
    <property type="molecule type" value="Genomic_DNA"/>
</dbReference>
<sequence length="96" mass="10316">MKSNLRTSILAICTTGLLAGCMSEKIATGQGMCDPDHTERLIGLVNPSDRQIMDLTGATTVRRANEGQPMTMELIPFRATVIMDAESGEVTRANCS</sequence>